<gene>
    <name evidence="1" type="ORF">BHAOGJBA_4569</name>
</gene>
<sequence>MEIVLDYMPADLWPCPAGWTVVGRVGHQALAYDPERQPFLLGDGGPEPLDPAEVNAALVDAVAAAAMKVWPGGWTNALPLAFGLNRRTTQPDKIAKKGLNPVVLRSLAFAANEYDAPGMGALLSALALYADRYAEGGDNPFETLGNTKRAVANAFDLLLDVRKGKTFKRNADEGSDS</sequence>
<dbReference type="AlphaFoldDB" id="A0AAV4ZR65"/>
<name>A0AAV4ZR65_9HYPH</name>
<accession>A0AAV4ZR65</accession>
<protein>
    <submittedName>
        <fullName evidence="1">Uncharacterized protein</fullName>
    </submittedName>
</protein>
<dbReference type="EMBL" id="BPQO01000023">
    <property type="protein sequence ID" value="GJD91025.1"/>
    <property type="molecule type" value="Genomic_DNA"/>
</dbReference>
<evidence type="ECO:0000313" key="1">
    <source>
        <dbReference type="EMBL" id="GJD91025.1"/>
    </source>
</evidence>
<reference evidence="1" key="1">
    <citation type="journal article" date="2016" name="Front. Microbiol.">
        <title>Genome Sequence of the Piezophilic, Mesophilic Sulfate-Reducing Bacterium Desulfovibrio indicus J2T.</title>
        <authorList>
            <person name="Cao J."/>
            <person name="Maignien L."/>
            <person name="Shao Z."/>
            <person name="Alain K."/>
            <person name="Jebbar M."/>
        </authorList>
    </citation>
    <scope>NUCLEOTIDE SEQUENCE</scope>
    <source>
        <strain evidence="1">DSM 16372</strain>
    </source>
</reference>
<proteinExistence type="predicted"/>
<dbReference type="RefSeq" id="WP_238231236.1">
    <property type="nucleotide sequence ID" value="NZ_BPQO01000023.1"/>
</dbReference>
<organism evidence="1 2">
    <name type="scientific">Methylobacterium hispanicum</name>
    <dbReference type="NCBI Taxonomy" id="270350"/>
    <lineage>
        <taxon>Bacteria</taxon>
        <taxon>Pseudomonadati</taxon>
        <taxon>Pseudomonadota</taxon>
        <taxon>Alphaproteobacteria</taxon>
        <taxon>Hyphomicrobiales</taxon>
        <taxon>Methylobacteriaceae</taxon>
        <taxon>Methylobacterium</taxon>
    </lineage>
</organism>
<evidence type="ECO:0000313" key="2">
    <source>
        <dbReference type="Proteomes" id="UP001055247"/>
    </source>
</evidence>
<reference evidence="1" key="2">
    <citation type="submission" date="2021-08" db="EMBL/GenBank/DDBJ databases">
        <authorList>
            <person name="Tani A."/>
            <person name="Ola A."/>
            <person name="Ogura Y."/>
            <person name="Katsura K."/>
            <person name="Hayashi T."/>
        </authorList>
    </citation>
    <scope>NUCLEOTIDE SEQUENCE</scope>
    <source>
        <strain evidence="1">DSM 16372</strain>
    </source>
</reference>
<dbReference type="Proteomes" id="UP001055247">
    <property type="component" value="Unassembled WGS sequence"/>
</dbReference>
<keyword evidence="2" id="KW-1185">Reference proteome</keyword>
<comment type="caution">
    <text evidence="1">The sequence shown here is derived from an EMBL/GenBank/DDBJ whole genome shotgun (WGS) entry which is preliminary data.</text>
</comment>